<name>A0ABN3H3K7_9ACTN</name>
<dbReference type="InterPro" id="IPR036661">
    <property type="entry name" value="Luciferase-like_sf"/>
</dbReference>
<keyword evidence="1" id="KW-0285">Flavoprotein</keyword>
<feature type="compositionally biased region" description="Basic and acidic residues" evidence="5">
    <location>
        <begin position="279"/>
        <end position="289"/>
    </location>
</feature>
<evidence type="ECO:0000256" key="4">
    <source>
        <dbReference type="ARBA" id="ARBA00023033"/>
    </source>
</evidence>
<dbReference type="SUPFAM" id="SSF51679">
    <property type="entry name" value="Bacterial luciferase-like"/>
    <property type="match status" value="1"/>
</dbReference>
<evidence type="ECO:0000256" key="1">
    <source>
        <dbReference type="ARBA" id="ARBA00022630"/>
    </source>
</evidence>
<feature type="domain" description="Luciferase-like" evidence="6">
    <location>
        <begin position="9"/>
        <end position="221"/>
    </location>
</feature>
<feature type="compositionally biased region" description="Low complexity" evidence="5">
    <location>
        <begin position="293"/>
        <end position="303"/>
    </location>
</feature>
<feature type="region of interest" description="Disordered" evidence="5">
    <location>
        <begin position="271"/>
        <end position="324"/>
    </location>
</feature>
<dbReference type="Pfam" id="PF00296">
    <property type="entry name" value="Bac_luciferase"/>
    <property type="match status" value="1"/>
</dbReference>
<sequence>MSPHDTTLRVGVQLHPQHTDLNQLRTAWREADDMGVDSIWTWDHFLPHHGDPAGRHYECWSLLSAMAVETSRATIGPLVSCTAFRNPHVLADMARTVDQLSGGRLVLGLGAGWFEAEHLEYGIPFPGPAARMDAFEAAITAVKERLGKLNPGPAGPLPLLIGGAGRRRTLELVAREADWWNWYGWASEDPVADFRELNGVLDQWCERVGRDPGEVARTVMVNPDQLPLVEGFAEAGAVHVVLSLAAPYDLRQVEELLKVREALGPVRAAFEDQPAASDAVHRKAEDRPRTGRTRATPTTQRGAVAGVAGPRRSPGQGPGAGRAS</sequence>
<organism evidence="7 8">
    <name type="scientific">Streptomyces cuspidosporus</name>
    <dbReference type="NCBI Taxonomy" id="66882"/>
    <lineage>
        <taxon>Bacteria</taxon>
        <taxon>Bacillati</taxon>
        <taxon>Actinomycetota</taxon>
        <taxon>Actinomycetes</taxon>
        <taxon>Kitasatosporales</taxon>
        <taxon>Streptomycetaceae</taxon>
        <taxon>Streptomyces</taxon>
    </lineage>
</organism>
<keyword evidence="3" id="KW-0560">Oxidoreductase</keyword>
<keyword evidence="4" id="KW-0503">Monooxygenase</keyword>
<dbReference type="EMBL" id="BAAASD010000044">
    <property type="protein sequence ID" value="GAA2367242.1"/>
    <property type="molecule type" value="Genomic_DNA"/>
</dbReference>
<comment type="caution">
    <text evidence="7">The sequence shown here is derived from an EMBL/GenBank/DDBJ whole genome shotgun (WGS) entry which is preliminary data.</text>
</comment>
<protein>
    <submittedName>
        <fullName evidence="7">LLM class F420-dependent oxidoreductase</fullName>
    </submittedName>
</protein>
<dbReference type="NCBIfam" id="TIGR03856">
    <property type="entry name" value="F420_MSMEG_2906"/>
    <property type="match status" value="1"/>
</dbReference>
<accession>A0ABN3H3K7</accession>
<dbReference type="InterPro" id="IPR011251">
    <property type="entry name" value="Luciferase-like_dom"/>
</dbReference>
<dbReference type="RefSeq" id="WP_346178380.1">
    <property type="nucleotide sequence ID" value="NZ_BAAASD010000044.1"/>
</dbReference>
<evidence type="ECO:0000256" key="5">
    <source>
        <dbReference type="SAM" id="MobiDB-lite"/>
    </source>
</evidence>
<evidence type="ECO:0000259" key="6">
    <source>
        <dbReference type="Pfam" id="PF00296"/>
    </source>
</evidence>
<reference evidence="7 8" key="1">
    <citation type="journal article" date="2019" name="Int. J. Syst. Evol. Microbiol.">
        <title>The Global Catalogue of Microorganisms (GCM) 10K type strain sequencing project: providing services to taxonomists for standard genome sequencing and annotation.</title>
        <authorList>
            <consortium name="The Broad Institute Genomics Platform"/>
            <consortium name="The Broad Institute Genome Sequencing Center for Infectious Disease"/>
            <person name="Wu L."/>
            <person name="Ma J."/>
        </authorList>
    </citation>
    <scope>NUCLEOTIDE SEQUENCE [LARGE SCALE GENOMIC DNA]</scope>
    <source>
        <strain evidence="7 8">JCM 4316</strain>
    </source>
</reference>
<gene>
    <name evidence="7" type="ORF">GCM10010246_70550</name>
</gene>
<dbReference type="InterPro" id="IPR022480">
    <property type="entry name" value="F420_MSMEG2906"/>
</dbReference>
<evidence type="ECO:0000256" key="3">
    <source>
        <dbReference type="ARBA" id="ARBA00023002"/>
    </source>
</evidence>
<keyword evidence="8" id="KW-1185">Reference proteome</keyword>
<dbReference type="CDD" id="cd01097">
    <property type="entry name" value="Tetrahydromethanopterin_reductase"/>
    <property type="match status" value="1"/>
</dbReference>
<dbReference type="PANTHER" id="PTHR42847:SF8">
    <property type="entry name" value="CONSERVED PROTEIN"/>
    <property type="match status" value="1"/>
</dbReference>
<dbReference type="PANTHER" id="PTHR42847">
    <property type="entry name" value="ALKANESULFONATE MONOOXYGENASE"/>
    <property type="match status" value="1"/>
</dbReference>
<proteinExistence type="predicted"/>
<keyword evidence="2" id="KW-0288">FMN</keyword>
<dbReference type="Proteomes" id="UP001500253">
    <property type="component" value="Unassembled WGS sequence"/>
</dbReference>
<dbReference type="Gene3D" id="3.20.20.30">
    <property type="entry name" value="Luciferase-like domain"/>
    <property type="match status" value="1"/>
</dbReference>
<dbReference type="InterPro" id="IPR050172">
    <property type="entry name" value="SsuD_RutA_monooxygenase"/>
</dbReference>
<evidence type="ECO:0000256" key="2">
    <source>
        <dbReference type="ARBA" id="ARBA00022643"/>
    </source>
</evidence>
<evidence type="ECO:0000313" key="7">
    <source>
        <dbReference type="EMBL" id="GAA2367242.1"/>
    </source>
</evidence>
<evidence type="ECO:0000313" key="8">
    <source>
        <dbReference type="Proteomes" id="UP001500253"/>
    </source>
</evidence>